<name>A0A401UJC4_9CLOT</name>
<proteinExistence type="predicted"/>
<sequence>MVAPAKGFYATNGLAVLYYRVTTTLKYAIEISGIALEKHMELNKHTII</sequence>
<accession>A0A401UJC4</accession>
<organism evidence="1 2">
    <name type="scientific">Clostridium tagluense</name>
    <dbReference type="NCBI Taxonomy" id="360422"/>
    <lineage>
        <taxon>Bacteria</taxon>
        <taxon>Bacillati</taxon>
        <taxon>Bacillota</taxon>
        <taxon>Clostridia</taxon>
        <taxon>Eubacteriales</taxon>
        <taxon>Clostridiaceae</taxon>
        <taxon>Clostridium</taxon>
    </lineage>
</organism>
<reference evidence="1 2" key="1">
    <citation type="submission" date="2018-11" db="EMBL/GenBank/DDBJ databases">
        <title>Genome sequencing and assembly of Clostridium tagluense strain A121.</title>
        <authorList>
            <person name="Murakami T."/>
            <person name="Segawa T."/>
            <person name="Shcherbakova V.A."/>
            <person name="Mori H."/>
            <person name="Yoshimura Y."/>
        </authorList>
    </citation>
    <scope>NUCLEOTIDE SEQUENCE [LARGE SCALE GENOMIC DNA]</scope>
    <source>
        <strain evidence="1 2">A121</strain>
    </source>
</reference>
<keyword evidence="2" id="KW-1185">Reference proteome</keyword>
<dbReference type="AlphaFoldDB" id="A0A401UJC4"/>
<evidence type="ECO:0000313" key="1">
    <source>
        <dbReference type="EMBL" id="GCD09595.1"/>
    </source>
</evidence>
<protein>
    <submittedName>
        <fullName evidence="1">Uncharacterized protein</fullName>
    </submittedName>
</protein>
<comment type="caution">
    <text evidence="1">The sequence shown here is derived from an EMBL/GenBank/DDBJ whole genome shotgun (WGS) entry which is preliminary data.</text>
</comment>
<gene>
    <name evidence="1" type="ORF">Ctaglu_12180</name>
</gene>
<dbReference type="Proteomes" id="UP000287872">
    <property type="component" value="Unassembled WGS sequence"/>
</dbReference>
<evidence type="ECO:0000313" key="2">
    <source>
        <dbReference type="Proteomes" id="UP000287872"/>
    </source>
</evidence>
<dbReference type="EMBL" id="BHYK01000005">
    <property type="protein sequence ID" value="GCD09595.1"/>
    <property type="molecule type" value="Genomic_DNA"/>
</dbReference>